<keyword evidence="1" id="KW-0472">Membrane</keyword>
<dbReference type="Gene3D" id="3.40.50.300">
    <property type="entry name" value="P-loop containing nucleotide triphosphate hydrolases"/>
    <property type="match status" value="1"/>
</dbReference>
<protein>
    <recommendedName>
        <fullName evidence="3">Peptide zinc metalloprotease protein</fullName>
    </recommendedName>
</protein>
<evidence type="ECO:0000313" key="2">
    <source>
        <dbReference type="EMBL" id="XCM84401.1"/>
    </source>
</evidence>
<name>A0AAU8K6L7_9ACTN</name>
<sequence>MSLLGPYQDSGYRDERYLVERADGKAILLTRLLYVTATHIATPCDPQRAAEKISAELGKRLTPEALAYVIETKLRPMGIVASAHGPTTPPESAQGPEELLALSMRSTVAPPWLVQVIAGMFAPLFIPPLIVTVLVSLVVMDWWLFARWGIHPALQQVINQPLLMLLVFALMVLSLGFHECGHAAGCRYGGARPGAIGAGLYLFMPAFYTNVNDAYRLGRAGRLRTDLGGVYFNAIFALAAAVGYRMTGFAPLALVVVLSHTEILQQLMPLVRLDGYLILGDLVGVPNLAAMIRPILAHLLPGRRHRRRTSRAAALRPSARAAVTAWVLLIVPALLTCLILMVTRMPAIIGSLKRGEQAQFTALTAALDTASFSRFLVACVSIVVLALPFAGLSAFAVRVVIGIARATRARLARRHAFAVFAALRPAQQPAPAVQPTPDPRPQRILVLSCTPQAGATTTARTLAQTLATHGTHRVTTLDVVRLVQNTTRHLHHSDTPPTTATSWWQGDREHYRTAQRHLLGQLDHHHDVVILHAGPSSSPDTIRDLLPEIGRLILVTPVADAAHHVAATLNWLAHNGRTALAQRAVIAVIGTTPDAGHNPPLPHPATVPVPWDSVLELEENPSLDRLAPTTRQAFTDLATATQTSP</sequence>
<dbReference type="SUPFAM" id="SSF52540">
    <property type="entry name" value="P-loop containing nucleoside triphosphate hydrolases"/>
    <property type="match status" value="1"/>
</dbReference>
<evidence type="ECO:0000256" key="1">
    <source>
        <dbReference type="SAM" id="Phobius"/>
    </source>
</evidence>
<feature type="transmembrane region" description="Helical" evidence="1">
    <location>
        <begin position="276"/>
        <end position="300"/>
    </location>
</feature>
<dbReference type="InterPro" id="IPR027417">
    <property type="entry name" value="P-loop_NTPase"/>
</dbReference>
<feature type="transmembrane region" description="Helical" evidence="1">
    <location>
        <begin position="190"/>
        <end position="209"/>
    </location>
</feature>
<keyword evidence="2" id="KW-0614">Plasmid</keyword>
<gene>
    <name evidence="2" type="ORF">ABWK59_36315</name>
</gene>
<dbReference type="AlphaFoldDB" id="A0AAU8K6L7"/>
<dbReference type="EMBL" id="CP159873">
    <property type="protein sequence ID" value="XCM84401.1"/>
    <property type="molecule type" value="Genomic_DNA"/>
</dbReference>
<feature type="transmembrane region" description="Helical" evidence="1">
    <location>
        <begin position="230"/>
        <end position="256"/>
    </location>
</feature>
<accession>A0AAU8K6L7</accession>
<keyword evidence="1" id="KW-0812">Transmembrane</keyword>
<dbReference type="KEGG" id="kcm:ABWK59_36315"/>
<feature type="transmembrane region" description="Helical" evidence="1">
    <location>
        <begin position="112"/>
        <end position="145"/>
    </location>
</feature>
<keyword evidence="1" id="KW-1133">Transmembrane helix</keyword>
<organism evidence="2">
    <name type="scientific">Kitasatospora camelliae</name>
    <dbReference type="NCBI Taxonomy" id="3156397"/>
    <lineage>
        <taxon>Bacteria</taxon>
        <taxon>Bacillati</taxon>
        <taxon>Actinomycetota</taxon>
        <taxon>Actinomycetes</taxon>
        <taxon>Kitasatosporales</taxon>
        <taxon>Streptomycetaceae</taxon>
        <taxon>Kitasatospora</taxon>
    </lineage>
</organism>
<dbReference type="RefSeq" id="WP_354645336.1">
    <property type="nucleotide sequence ID" value="NZ_CP159873.1"/>
</dbReference>
<reference evidence="2" key="1">
    <citation type="submission" date="2024-06" db="EMBL/GenBank/DDBJ databases">
        <title>The genome sequences of Kitasatospora sp. strain HUAS MG31.</title>
        <authorList>
            <person name="Mo P."/>
        </authorList>
    </citation>
    <scope>NUCLEOTIDE SEQUENCE</scope>
    <source>
        <strain evidence="2">HUAS MG31</strain>
        <plasmid evidence="2">punmamed1</plasmid>
    </source>
</reference>
<geneLocation type="plasmid" evidence="2">
    <name>punmamed1</name>
</geneLocation>
<proteinExistence type="predicted"/>
<feature type="transmembrane region" description="Helical" evidence="1">
    <location>
        <begin position="157"/>
        <end position="178"/>
    </location>
</feature>
<feature type="transmembrane region" description="Helical" evidence="1">
    <location>
        <begin position="375"/>
        <end position="404"/>
    </location>
</feature>
<feature type="transmembrane region" description="Helical" evidence="1">
    <location>
        <begin position="321"/>
        <end position="342"/>
    </location>
</feature>
<evidence type="ECO:0008006" key="3">
    <source>
        <dbReference type="Google" id="ProtNLM"/>
    </source>
</evidence>